<proteinExistence type="predicted"/>
<evidence type="ECO:0000313" key="1">
    <source>
        <dbReference type="EMBL" id="KAJ7551674.1"/>
    </source>
</evidence>
<dbReference type="EMBL" id="CM055097">
    <property type="protein sequence ID" value="KAJ7551674.1"/>
    <property type="molecule type" value="Genomic_DNA"/>
</dbReference>
<reference evidence="2" key="1">
    <citation type="journal article" date="2024" name="Proc. Natl. Acad. Sci. U.S.A.">
        <title>Extraordinary preservation of gene collinearity over three hundred million years revealed in homosporous lycophytes.</title>
        <authorList>
            <person name="Li C."/>
            <person name="Wickell D."/>
            <person name="Kuo L.Y."/>
            <person name="Chen X."/>
            <person name="Nie B."/>
            <person name="Liao X."/>
            <person name="Peng D."/>
            <person name="Ji J."/>
            <person name="Jenkins J."/>
            <person name="Williams M."/>
            <person name="Shu S."/>
            <person name="Plott C."/>
            <person name="Barry K."/>
            <person name="Rajasekar S."/>
            <person name="Grimwood J."/>
            <person name="Han X."/>
            <person name="Sun S."/>
            <person name="Hou Z."/>
            <person name="He W."/>
            <person name="Dai G."/>
            <person name="Sun C."/>
            <person name="Schmutz J."/>
            <person name="Leebens-Mack J.H."/>
            <person name="Li F.W."/>
            <person name="Wang L."/>
        </authorList>
    </citation>
    <scope>NUCLEOTIDE SEQUENCE [LARGE SCALE GENOMIC DNA]</scope>
    <source>
        <strain evidence="2">cv. PW_Plant_1</strain>
    </source>
</reference>
<evidence type="ECO:0000313" key="2">
    <source>
        <dbReference type="Proteomes" id="UP001162992"/>
    </source>
</evidence>
<organism evidence="1 2">
    <name type="scientific">Diphasiastrum complanatum</name>
    <name type="common">Issler's clubmoss</name>
    <name type="synonym">Lycopodium complanatum</name>
    <dbReference type="NCBI Taxonomy" id="34168"/>
    <lineage>
        <taxon>Eukaryota</taxon>
        <taxon>Viridiplantae</taxon>
        <taxon>Streptophyta</taxon>
        <taxon>Embryophyta</taxon>
        <taxon>Tracheophyta</taxon>
        <taxon>Lycopodiopsida</taxon>
        <taxon>Lycopodiales</taxon>
        <taxon>Lycopodiaceae</taxon>
        <taxon>Lycopodioideae</taxon>
        <taxon>Diphasiastrum</taxon>
    </lineage>
</organism>
<gene>
    <name evidence="1" type="ORF">O6H91_06G024500</name>
</gene>
<keyword evidence="2" id="KW-1185">Reference proteome</keyword>
<comment type="caution">
    <text evidence="1">The sequence shown here is derived from an EMBL/GenBank/DDBJ whole genome shotgun (WGS) entry which is preliminary data.</text>
</comment>
<name>A0ACC2DBM5_DIPCM</name>
<sequence length="612" mass="65748">MVGEMDAKGKSLWADVVRRADGSNSVQSIEGGIKEKATLYESETNTEIGNSSSENGVESSSVPAISAIPLLAKPLEGVEVPLDGNGDREAGSVILEAHLNTDSATEASPKPVKSAWKNLIKPSTDSREGAVMGAESWPSLADSRTRKNPASARSSVAQRSSDGDPEKEVASATESSGQEKIVSNSRPGDVHLGHRKTEASKDVSDAASSAPSVPVPSTTVSDVGVQGPLQQHLEESMPAARASSPAPGNNVGRGRMPNQRGNFSNWASHPRNRNSGFSGRGGMPYQPQNNNGILPGPGGMYNQRGANGLNPRPFRAPRQRGNYGSSHGNRRPFHEQGRGPNNWQPQQIFANGPSYAPPFQQPPFDPRSSTWGVPNVFSSFGFFNNPVHEGFYYQPMGLPGFHHYDLSGALHVLPHFAQNSTVEHLLVQQIEYYFSDENLLKDEFLRSKMDAEGFVPASLIASFNKIRMLNADANMILNALQNSSIVEVQGESLRKRNNGPAWPLPTNQPSTSSSADDNHSADSSNNEPPQTNGESVVDDTPEISPESNIGLEHSSQQSATLILDRAESSKASRPAGDVEPEPSEPAEETNLPSLHPNPDAVRTHKDQEDTTQ</sequence>
<accession>A0ACC2DBM5</accession>
<dbReference type="Proteomes" id="UP001162992">
    <property type="component" value="Chromosome 6"/>
</dbReference>
<protein>
    <submittedName>
        <fullName evidence="1">Uncharacterized protein</fullName>
    </submittedName>
</protein>